<keyword evidence="2" id="KW-1185">Reference proteome</keyword>
<accession>A0AAE1LHR9</accession>
<reference evidence="1" key="1">
    <citation type="submission" date="2021-07" db="EMBL/GenBank/DDBJ databases">
        <authorList>
            <person name="Catto M.A."/>
            <person name="Jacobson A."/>
            <person name="Kennedy G."/>
            <person name="Labadie P."/>
            <person name="Hunt B.G."/>
            <person name="Srinivasan R."/>
        </authorList>
    </citation>
    <scope>NUCLEOTIDE SEQUENCE</scope>
    <source>
        <strain evidence="1">PL_HMW_Pooled</strain>
        <tissue evidence="1">Head</tissue>
    </source>
</reference>
<evidence type="ECO:0000313" key="1">
    <source>
        <dbReference type="EMBL" id="KAK3919895.1"/>
    </source>
</evidence>
<dbReference type="AlphaFoldDB" id="A0AAE1LHR9"/>
<proteinExistence type="predicted"/>
<name>A0AAE1LHR9_9NEOP</name>
<reference evidence="1" key="2">
    <citation type="journal article" date="2023" name="BMC Genomics">
        <title>Pest status, molecular evolution, and epigenetic factors derived from the genome assembly of Frankliniella fusca, a thysanopteran phytovirus vector.</title>
        <authorList>
            <person name="Catto M.A."/>
            <person name="Labadie P.E."/>
            <person name="Jacobson A.L."/>
            <person name="Kennedy G.G."/>
            <person name="Srinivasan R."/>
            <person name="Hunt B.G."/>
        </authorList>
    </citation>
    <scope>NUCLEOTIDE SEQUENCE</scope>
    <source>
        <strain evidence="1">PL_HMW_Pooled</strain>
    </source>
</reference>
<sequence length="122" mass="14074">MAVRKRAVHLIKEARGNPQQLNVCQFHPPRINFSGEYYPDLIEWQNVTRPPALRDITDQELEEAVEDFDFVERLPAFPCHTQAVQRTVQLVTRASIKVTFLRPYLTVDTSVRASKSVKKLPT</sequence>
<dbReference type="EMBL" id="JAHWGI010000985">
    <property type="protein sequence ID" value="KAK3919895.1"/>
    <property type="molecule type" value="Genomic_DNA"/>
</dbReference>
<protein>
    <submittedName>
        <fullName evidence="1">Trigger factor</fullName>
    </submittedName>
</protein>
<dbReference type="PANTHER" id="PTHR46409">
    <property type="entry name" value="HTH PSQ-TYPE DOMAIN-CONTAINING PROTEIN"/>
    <property type="match status" value="1"/>
</dbReference>
<organism evidence="1 2">
    <name type="scientific">Frankliniella fusca</name>
    <dbReference type="NCBI Taxonomy" id="407009"/>
    <lineage>
        <taxon>Eukaryota</taxon>
        <taxon>Metazoa</taxon>
        <taxon>Ecdysozoa</taxon>
        <taxon>Arthropoda</taxon>
        <taxon>Hexapoda</taxon>
        <taxon>Insecta</taxon>
        <taxon>Pterygota</taxon>
        <taxon>Neoptera</taxon>
        <taxon>Paraneoptera</taxon>
        <taxon>Thysanoptera</taxon>
        <taxon>Terebrantia</taxon>
        <taxon>Thripoidea</taxon>
        <taxon>Thripidae</taxon>
        <taxon>Frankliniella</taxon>
    </lineage>
</organism>
<gene>
    <name evidence="1" type="ORF">KUF71_009181</name>
</gene>
<evidence type="ECO:0000313" key="2">
    <source>
        <dbReference type="Proteomes" id="UP001219518"/>
    </source>
</evidence>
<comment type="caution">
    <text evidence="1">The sequence shown here is derived from an EMBL/GenBank/DDBJ whole genome shotgun (WGS) entry which is preliminary data.</text>
</comment>
<dbReference type="PANTHER" id="PTHR46409:SF1">
    <property type="entry name" value="HTH PSQ-TYPE DOMAIN-CONTAINING PROTEIN"/>
    <property type="match status" value="1"/>
</dbReference>
<dbReference type="Proteomes" id="UP001219518">
    <property type="component" value="Unassembled WGS sequence"/>
</dbReference>